<dbReference type="GO" id="GO:0043164">
    <property type="term" value="P:Gram-negative-bacterium-type cell wall biogenesis"/>
    <property type="evidence" value="ECO:0007669"/>
    <property type="project" value="TreeGrafter"/>
</dbReference>
<accession>A0AAC9JGW2</accession>
<dbReference type="EMBL" id="CP018025">
    <property type="protein sequence ID" value="APD92390.1"/>
    <property type="molecule type" value="Genomic_DNA"/>
</dbReference>
<evidence type="ECO:0000313" key="3">
    <source>
        <dbReference type="Proteomes" id="UP000182101"/>
    </source>
</evidence>
<dbReference type="PANTHER" id="PTHR30336">
    <property type="entry name" value="INNER MEMBRANE PROTEIN, PROBABLE PERMEASE"/>
    <property type="match status" value="1"/>
</dbReference>
<keyword evidence="2" id="KW-0614">Plasmid</keyword>
<proteinExistence type="predicted"/>
<feature type="domain" description="DUF218" evidence="1">
    <location>
        <begin position="37"/>
        <end position="202"/>
    </location>
</feature>
<evidence type="ECO:0000259" key="1">
    <source>
        <dbReference type="Pfam" id="PF02698"/>
    </source>
</evidence>
<name>A0AAC9JGW2_9ALTE</name>
<protein>
    <recommendedName>
        <fullName evidence="1">DUF218 domain-containing protein</fullName>
    </recommendedName>
</protein>
<dbReference type="InterPro" id="IPR051599">
    <property type="entry name" value="Cell_Envelope_Assoc"/>
</dbReference>
<reference evidence="2 3" key="1">
    <citation type="submission" date="2016-11" db="EMBL/GenBank/DDBJ databases">
        <title>Networking in microbes: conjugative elements and plasmids in the genus Alteromonas.</title>
        <authorList>
            <person name="Lopez-Perez M."/>
            <person name="Ramon-Marco N."/>
            <person name="Rodriguez-Valera F."/>
        </authorList>
    </citation>
    <scope>NUCLEOTIDE SEQUENCE [LARGE SCALE GENOMIC DNA]</scope>
    <source>
        <strain evidence="2 3">CP48</strain>
        <plasmid evidence="3">pamcp48-600</plasmid>
    </source>
</reference>
<dbReference type="AlphaFoldDB" id="A0AAC9JGW2"/>
<dbReference type="Proteomes" id="UP000182101">
    <property type="component" value="Plasmid pAMCP48-600"/>
</dbReference>
<dbReference type="InterPro" id="IPR003848">
    <property type="entry name" value="DUF218"/>
</dbReference>
<evidence type="ECO:0000313" key="2">
    <source>
        <dbReference type="EMBL" id="APD92390.1"/>
    </source>
</evidence>
<dbReference type="Pfam" id="PF02698">
    <property type="entry name" value="DUF218"/>
    <property type="match status" value="1"/>
</dbReference>
<gene>
    <name evidence="2" type="ORF">BM524_21045</name>
</gene>
<sequence length="211" mass="23410">MFLLWLSSTPIVSHLLLYPLEKGANDASFRVGKDDADAILVLGCGHREVKSLPLSSRYKECSLKRVVHAYLLHQETGLPIYFSGGVLIGNRHSEAEYNHNLATLLGLNENKGFMIADTSEDTASEAMLLTESFAGKKIVLVTSAAHMVRSKHYMGQAGIEVLTSPTDHKITFMEINYSHINAYLPNKSALEQTNVALYEYLGMFSQRVFGK</sequence>
<geneLocation type="plasmid" evidence="3">
    <name>pamcp48-600</name>
</geneLocation>
<dbReference type="GO" id="GO:0000270">
    <property type="term" value="P:peptidoglycan metabolic process"/>
    <property type="evidence" value="ECO:0007669"/>
    <property type="project" value="TreeGrafter"/>
</dbReference>
<dbReference type="PANTHER" id="PTHR30336:SF4">
    <property type="entry name" value="ENVELOPE BIOGENESIS FACTOR ELYC"/>
    <property type="match status" value="1"/>
</dbReference>
<organism evidence="2 3">
    <name type="scientific">Alteromonas mediterranea</name>
    <dbReference type="NCBI Taxonomy" id="314275"/>
    <lineage>
        <taxon>Bacteria</taxon>
        <taxon>Pseudomonadati</taxon>
        <taxon>Pseudomonadota</taxon>
        <taxon>Gammaproteobacteria</taxon>
        <taxon>Alteromonadales</taxon>
        <taxon>Alteromonadaceae</taxon>
        <taxon>Alteromonas/Salinimonas group</taxon>
        <taxon>Alteromonas</taxon>
    </lineage>
</organism>
<dbReference type="GO" id="GO:0005886">
    <property type="term" value="C:plasma membrane"/>
    <property type="evidence" value="ECO:0007669"/>
    <property type="project" value="TreeGrafter"/>
</dbReference>
<dbReference type="CDD" id="cd06259">
    <property type="entry name" value="YdcF-like"/>
    <property type="match status" value="1"/>
</dbReference>